<evidence type="ECO:0000313" key="2">
    <source>
        <dbReference type="EMBL" id="CAF3223025.1"/>
    </source>
</evidence>
<evidence type="ECO:0000256" key="1">
    <source>
        <dbReference type="SAM" id="MobiDB-lite"/>
    </source>
</evidence>
<dbReference type="EMBL" id="CAJNYD010002915">
    <property type="protein sequence ID" value="CAF3457005.1"/>
    <property type="molecule type" value="Genomic_DNA"/>
</dbReference>
<dbReference type="EMBL" id="CAJOBS010000993">
    <property type="protein sequence ID" value="CAF4672087.1"/>
    <property type="molecule type" value="Genomic_DNA"/>
</dbReference>
<evidence type="ECO:0000313" key="11">
    <source>
        <dbReference type="EMBL" id="CAF4672087.1"/>
    </source>
</evidence>
<dbReference type="EMBL" id="CAJOBP010000011">
    <property type="protein sequence ID" value="CAF4100161.1"/>
    <property type="molecule type" value="Genomic_DNA"/>
</dbReference>
<dbReference type="EMBL" id="CAJNYU010001813">
    <property type="protein sequence ID" value="CAF3469831.1"/>
    <property type="molecule type" value="Genomic_DNA"/>
</dbReference>
<dbReference type="Proteomes" id="UP000663872">
    <property type="component" value="Unassembled WGS sequence"/>
</dbReference>
<dbReference type="Proteomes" id="UP000663848">
    <property type="component" value="Unassembled WGS sequence"/>
</dbReference>
<feature type="compositionally biased region" description="Low complexity" evidence="1">
    <location>
        <begin position="19"/>
        <end position="28"/>
    </location>
</feature>
<dbReference type="EMBL" id="CAJOBQ010001024">
    <property type="protein sequence ID" value="CAF4446454.1"/>
    <property type="molecule type" value="Genomic_DNA"/>
</dbReference>
<dbReference type="Proteomes" id="UP000663833">
    <property type="component" value="Unassembled WGS sequence"/>
</dbReference>
<dbReference type="EMBL" id="CAJOBR010002279">
    <property type="protein sequence ID" value="CAF4670191.1"/>
    <property type="molecule type" value="Genomic_DNA"/>
</dbReference>
<dbReference type="EMBL" id="CAJNYV010004874">
    <property type="protein sequence ID" value="CAF3703693.1"/>
    <property type="molecule type" value="Genomic_DNA"/>
</dbReference>
<evidence type="ECO:0000313" key="13">
    <source>
        <dbReference type="Proteomes" id="UP000663873"/>
    </source>
</evidence>
<proteinExistence type="predicted"/>
<comment type="caution">
    <text evidence="11">The sequence shown here is derived from an EMBL/GenBank/DDBJ whole genome shotgun (WGS) entry which is preliminary data.</text>
</comment>
<dbReference type="AlphaFoldDB" id="A0A821GWR7"/>
<dbReference type="Proteomes" id="UP000663851">
    <property type="component" value="Unassembled WGS sequence"/>
</dbReference>
<reference evidence="11" key="1">
    <citation type="submission" date="2021-02" db="EMBL/GenBank/DDBJ databases">
        <authorList>
            <person name="Nowell W R."/>
        </authorList>
    </citation>
    <scope>NUCLEOTIDE SEQUENCE</scope>
</reference>
<sequence>MKLFCDLLTRRRSNKKKQIINSKSSANNMSPSHGNTSNCVQTLNLYDKQSKCTCHYFNLNGNYVSKSMHTKLIASHPIRFSSLSSQASIIMSSLEYTSHVKYILTTADFYFCYDVRSALLDIIDRVVAMDDVNHLIPEKKAATMVKNCLPNSSTNNVKDRRSQTSIAIQTSFDYGQRRNAKVQTNTVTFSPVQSQNLSSSRLFLN</sequence>
<evidence type="ECO:0000313" key="8">
    <source>
        <dbReference type="EMBL" id="CAF4320367.1"/>
    </source>
</evidence>
<dbReference type="EMBL" id="CAJNYT010000200">
    <property type="protein sequence ID" value="CAF3337718.1"/>
    <property type="molecule type" value="Genomic_DNA"/>
</dbReference>
<dbReference type="OrthoDB" id="10001473at2759"/>
<protein>
    <submittedName>
        <fullName evidence="11">Uncharacterized protein</fullName>
    </submittedName>
</protein>
<dbReference type="EMBL" id="CAJOBO010000979">
    <property type="protein sequence ID" value="CAF4320367.1"/>
    <property type="molecule type" value="Genomic_DNA"/>
</dbReference>
<evidence type="ECO:0000313" key="5">
    <source>
        <dbReference type="EMBL" id="CAF3469831.1"/>
    </source>
</evidence>
<dbReference type="EMBL" id="CAJNXB010002201">
    <property type="protein sequence ID" value="CAF3223025.1"/>
    <property type="molecule type" value="Genomic_DNA"/>
</dbReference>
<evidence type="ECO:0000313" key="9">
    <source>
        <dbReference type="EMBL" id="CAF4446454.1"/>
    </source>
</evidence>
<dbReference type="Proteomes" id="UP000663873">
    <property type="component" value="Unassembled WGS sequence"/>
</dbReference>
<evidence type="ECO:0000313" key="10">
    <source>
        <dbReference type="EMBL" id="CAF4670191.1"/>
    </source>
</evidence>
<dbReference type="Proteomes" id="UP000663825">
    <property type="component" value="Unassembled WGS sequence"/>
</dbReference>
<keyword evidence="13" id="KW-1185">Reference proteome</keyword>
<evidence type="ECO:0000313" key="4">
    <source>
        <dbReference type="EMBL" id="CAF3457005.1"/>
    </source>
</evidence>
<dbReference type="Proteomes" id="UP000663865">
    <property type="component" value="Unassembled WGS sequence"/>
</dbReference>
<gene>
    <name evidence="5" type="ORF">FME351_LOCUS14740</name>
    <name evidence="3" type="ORF">GRG538_LOCUS4322</name>
    <name evidence="8" type="ORF">HFQ381_LOCUS14781</name>
    <name evidence="6" type="ORF">KIK155_LOCUS26833</name>
    <name evidence="4" type="ORF">LUA448_LOCUS22357</name>
    <name evidence="10" type="ORF">QYT958_LOCUS16009</name>
    <name evidence="2" type="ORF">TIS948_LOCUS13722</name>
    <name evidence="11" type="ORF">TOA249_LOCUS15329</name>
    <name evidence="9" type="ORF">TSG867_LOCUS16636</name>
    <name evidence="7" type="ORF">UJA718_LOCUS243</name>
</gene>
<feature type="region of interest" description="Disordered" evidence="1">
    <location>
        <begin position="15"/>
        <end position="35"/>
    </location>
</feature>
<evidence type="ECO:0000313" key="6">
    <source>
        <dbReference type="EMBL" id="CAF3703693.1"/>
    </source>
</evidence>
<dbReference type="Proteomes" id="UP000663869">
    <property type="component" value="Unassembled WGS sequence"/>
</dbReference>
<name>A0A821GWR7_9BILA</name>
<evidence type="ECO:0000313" key="3">
    <source>
        <dbReference type="EMBL" id="CAF3337718.1"/>
    </source>
</evidence>
<accession>A0A821GWR7</accession>
<dbReference type="Proteomes" id="UP000663862">
    <property type="component" value="Unassembled WGS sequence"/>
</dbReference>
<evidence type="ECO:0000313" key="7">
    <source>
        <dbReference type="EMBL" id="CAF4100161.1"/>
    </source>
</evidence>
<evidence type="ECO:0000313" key="12">
    <source>
        <dbReference type="Proteomes" id="UP000663838"/>
    </source>
</evidence>
<dbReference type="Proteomes" id="UP000663838">
    <property type="component" value="Unassembled WGS sequence"/>
</dbReference>
<organism evidence="11 12">
    <name type="scientific">Rotaria socialis</name>
    <dbReference type="NCBI Taxonomy" id="392032"/>
    <lineage>
        <taxon>Eukaryota</taxon>
        <taxon>Metazoa</taxon>
        <taxon>Spiralia</taxon>
        <taxon>Gnathifera</taxon>
        <taxon>Rotifera</taxon>
        <taxon>Eurotatoria</taxon>
        <taxon>Bdelloidea</taxon>
        <taxon>Philodinida</taxon>
        <taxon>Philodinidae</taxon>
        <taxon>Rotaria</taxon>
    </lineage>
</organism>